<accession>A0A368H6L8</accession>
<keyword evidence="7" id="KW-1015">Disulfide bond</keyword>
<dbReference type="InterPro" id="IPR000169">
    <property type="entry name" value="Pept_cys_AS"/>
</dbReference>
<keyword evidence="2 12" id="KW-0645">Protease</keyword>
<evidence type="ECO:0000256" key="10">
    <source>
        <dbReference type="SAM" id="SignalP"/>
    </source>
</evidence>
<feature type="signal peptide" evidence="10">
    <location>
        <begin position="1"/>
        <end position="16"/>
    </location>
</feature>
<keyword evidence="4" id="KW-0378">Hydrolase</keyword>
<dbReference type="InterPro" id="IPR025660">
    <property type="entry name" value="Pept_his_AS"/>
</dbReference>
<evidence type="ECO:0000313" key="12">
    <source>
        <dbReference type="EMBL" id="RCN52251.1"/>
    </source>
</evidence>
<feature type="domain" description="Peptidase C1A papain C-terminal" evidence="11">
    <location>
        <begin position="93"/>
        <end position="345"/>
    </location>
</feature>
<dbReference type="STRING" id="29170.A0A368H6L8"/>
<dbReference type="PROSITE" id="PS00139">
    <property type="entry name" value="THIOL_PROTEASE_CYS"/>
    <property type="match status" value="1"/>
</dbReference>
<evidence type="ECO:0000313" key="13">
    <source>
        <dbReference type="Proteomes" id="UP000252519"/>
    </source>
</evidence>
<evidence type="ECO:0000259" key="11">
    <source>
        <dbReference type="SMART" id="SM00645"/>
    </source>
</evidence>
<dbReference type="Proteomes" id="UP000252519">
    <property type="component" value="Unassembled WGS sequence"/>
</dbReference>
<dbReference type="GO" id="GO:0008234">
    <property type="term" value="F:cysteine-type peptidase activity"/>
    <property type="evidence" value="ECO:0007669"/>
    <property type="project" value="UniProtKB-KW"/>
</dbReference>
<dbReference type="FunFam" id="3.90.70.10:FF:000031">
    <property type="entry name" value="Cathepsin B"/>
    <property type="match status" value="1"/>
</dbReference>
<reference evidence="12 13" key="1">
    <citation type="submission" date="2014-10" db="EMBL/GenBank/DDBJ databases">
        <title>Draft genome of the hookworm Ancylostoma caninum.</title>
        <authorList>
            <person name="Mitreva M."/>
        </authorList>
    </citation>
    <scope>NUCLEOTIDE SEQUENCE [LARGE SCALE GENOMIC DNA]</scope>
    <source>
        <strain evidence="12 13">Baltimore</strain>
    </source>
</reference>
<comment type="similarity">
    <text evidence="1">Belongs to the peptidase C1 family.</text>
</comment>
<dbReference type="InterPro" id="IPR000668">
    <property type="entry name" value="Peptidase_C1A_C"/>
</dbReference>
<evidence type="ECO:0000256" key="8">
    <source>
        <dbReference type="ARBA" id="ARBA00023180"/>
    </source>
</evidence>
<dbReference type="EMBL" id="JOJR01000008">
    <property type="protein sequence ID" value="RCN52251.1"/>
    <property type="molecule type" value="Genomic_DNA"/>
</dbReference>
<gene>
    <name evidence="12" type="ORF">ANCCAN_01684</name>
</gene>
<evidence type="ECO:0000256" key="1">
    <source>
        <dbReference type="ARBA" id="ARBA00008455"/>
    </source>
</evidence>
<keyword evidence="5" id="KW-0788">Thiol protease</keyword>
<comment type="caution">
    <text evidence="12">The sequence shown here is derived from an EMBL/GenBank/DDBJ whole genome shotgun (WGS) entry which is preliminary data.</text>
</comment>
<comment type="function">
    <text evidence="9">Expression of the protease correlates with blood-feeding and suggests a role for the protease in blood digestion.</text>
</comment>
<protein>
    <submittedName>
        <fullName evidence="12">Papain family cysteine protease</fullName>
    </submittedName>
</protein>
<evidence type="ECO:0000256" key="4">
    <source>
        <dbReference type="ARBA" id="ARBA00022801"/>
    </source>
</evidence>
<keyword evidence="3 10" id="KW-0732">Signal</keyword>
<dbReference type="AlphaFoldDB" id="A0A368H6L8"/>
<dbReference type="SMART" id="SM00645">
    <property type="entry name" value="Pept_C1"/>
    <property type="match status" value="1"/>
</dbReference>
<dbReference type="InterPro" id="IPR038765">
    <property type="entry name" value="Papain-like_cys_pep_sf"/>
</dbReference>
<dbReference type="PROSITE" id="PS00640">
    <property type="entry name" value="THIOL_PROTEASE_ASN"/>
    <property type="match status" value="1"/>
</dbReference>
<dbReference type="SUPFAM" id="SSF54001">
    <property type="entry name" value="Cysteine proteinases"/>
    <property type="match status" value="1"/>
</dbReference>
<dbReference type="CDD" id="cd02620">
    <property type="entry name" value="Peptidase_C1A_CathepsinB"/>
    <property type="match status" value="1"/>
</dbReference>
<feature type="chain" id="PRO_5018687391" evidence="10">
    <location>
        <begin position="17"/>
        <end position="348"/>
    </location>
</feature>
<dbReference type="GO" id="GO:0006508">
    <property type="term" value="P:proteolysis"/>
    <property type="evidence" value="ECO:0007669"/>
    <property type="project" value="UniProtKB-KW"/>
</dbReference>
<evidence type="ECO:0000256" key="2">
    <source>
        <dbReference type="ARBA" id="ARBA00022670"/>
    </source>
</evidence>
<dbReference type="Pfam" id="PF00112">
    <property type="entry name" value="Peptidase_C1"/>
    <property type="match status" value="1"/>
</dbReference>
<evidence type="ECO:0000256" key="3">
    <source>
        <dbReference type="ARBA" id="ARBA00022729"/>
    </source>
</evidence>
<evidence type="ECO:0000256" key="5">
    <source>
        <dbReference type="ARBA" id="ARBA00022807"/>
    </source>
</evidence>
<dbReference type="PROSITE" id="PS00639">
    <property type="entry name" value="THIOL_PROTEASE_HIS"/>
    <property type="match status" value="1"/>
</dbReference>
<sequence length="348" mass="39695">MILLFLWLVASSEVKPLTVDEFLARPKSKDADELTGQAFVDYINEQQPFYKAEYSPDAERFVKARIMDIKFSVDPDRTEPQEPVSSAGLKADLPKSFDAREHWPKCAKTLRYIRDQSSCGSCWAVAATSVMSDIACIQSNGRISRHFSDTEVLSCCSFTCGFGCGGGWPSRAFGYAYRNGISTGGPYREKNACQPYAFYPCGRHQNQTYYGPCPRQLWRTPTCRKTCQLGYHVPFEKDKIYNKEVEYVRSNETFIRQHIMEKGPVVAVYDVYQDFSYHKKGIYIQKWGAMTGAHAVRIIGWGEENEVPYWLVANSWNTDWGENGYFRILRGKNHCNIESQVVSGILNV</sequence>
<name>A0A368H6L8_ANCCA</name>
<dbReference type="InterPro" id="IPR025661">
    <property type="entry name" value="Pept_asp_AS"/>
</dbReference>
<evidence type="ECO:0000256" key="6">
    <source>
        <dbReference type="ARBA" id="ARBA00023145"/>
    </source>
</evidence>
<dbReference type="OrthoDB" id="10058785at2759"/>
<evidence type="ECO:0000256" key="9">
    <source>
        <dbReference type="ARBA" id="ARBA00057399"/>
    </source>
</evidence>
<keyword evidence="8" id="KW-0325">Glycoprotein</keyword>
<dbReference type="PANTHER" id="PTHR12411">
    <property type="entry name" value="CYSTEINE PROTEASE FAMILY C1-RELATED"/>
    <property type="match status" value="1"/>
</dbReference>
<dbReference type="InterPro" id="IPR013128">
    <property type="entry name" value="Peptidase_C1A"/>
</dbReference>
<dbReference type="Gene3D" id="3.90.70.10">
    <property type="entry name" value="Cysteine proteinases"/>
    <property type="match status" value="1"/>
</dbReference>
<keyword evidence="13" id="KW-1185">Reference proteome</keyword>
<organism evidence="12 13">
    <name type="scientific">Ancylostoma caninum</name>
    <name type="common">Dog hookworm</name>
    <dbReference type="NCBI Taxonomy" id="29170"/>
    <lineage>
        <taxon>Eukaryota</taxon>
        <taxon>Metazoa</taxon>
        <taxon>Ecdysozoa</taxon>
        <taxon>Nematoda</taxon>
        <taxon>Chromadorea</taxon>
        <taxon>Rhabditida</taxon>
        <taxon>Rhabditina</taxon>
        <taxon>Rhabditomorpha</taxon>
        <taxon>Strongyloidea</taxon>
        <taxon>Ancylostomatidae</taxon>
        <taxon>Ancylostomatinae</taxon>
        <taxon>Ancylostoma</taxon>
    </lineage>
</organism>
<dbReference type="PRINTS" id="PR00705">
    <property type="entry name" value="PAPAIN"/>
</dbReference>
<evidence type="ECO:0000256" key="7">
    <source>
        <dbReference type="ARBA" id="ARBA00023157"/>
    </source>
</evidence>
<keyword evidence="6" id="KW-0865">Zymogen</keyword>
<proteinExistence type="inferred from homology"/>